<accession>A0A6J5SWT3</accession>
<gene>
    <name evidence="1" type="ORF">UFOVP1624_30</name>
</gene>
<proteinExistence type="predicted"/>
<reference evidence="1" key="1">
    <citation type="submission" date="2020-05" db="EMBL/GenBank/DDBJ databases">
        <authorList>
            <person name="Chiriac C."/>
            <person name="Salcher M."/>
            <person name="Ghai R."/>
            <person name="Kavagutti S V."/>
        </authorList>
    </citation>
    <scope>NUCLEOTIDE SEQUENCE</scope>
</reference>
<name>A0A6J5SWT3_9CAUD</name>
<organism evidence="1">
    <name type="scientific">uncultured Caudovirales phage</name>
    <dbReference type="NCBI Taxonomy" id="2100421"/>
    <lineage>
        <taxon>Viruses</taxon>
        <taxon>Duplodnaviria</taxon>
        <taxon>Heunggongvirae</taxon>
        <taxon>Uroviricota</taxon>
        <taxon>Caudoviricetes</taxon>
        <taxon>Peduoviridae</taxon>
        <taxon>Maltschvirus</taxon>
        <taxon>Maltschvirus maltsch</taxon>
    </lineage>
</organism>
<dbReference type="EMBL" id="LR797499">
    <property type="protein sequence ID" value="CAB4219958.1"/>
    <property type="molecule type" value="Genomic_DNA"/>
</dbReference>
<evidence type="ECO:0000313" key="1">
    <source>
        <dbReference type="EMBL" id="CAB4219958.1"/>
    </source>
</evidence>
<protein>
    <submittedName>
        <fullName evidence="1">Uncharacterized protein</fullName>
    </submittedName>
</protein>
<sequence>MLNDKQYQLLLQHYAAIKMAVETRAIVSSSPFYAMNEIKQQMGLPPSNGYCAACVMELYDYMWSLIQIYENGKGK</sequence>